<feature type="region of interest" description="Disordered" evidence="1">
    <location>
        <begin position="133"/>
        <end position="154"/>
    </location>
</feature>
<proteinExistence type="predicted"/>
<evidence type="ECO:0000313" key="2">
    <source>
        <dbReference type="EMBL" id="CAD8413301.1"/>
    </source>
</evidence>
<feature type="compositionally biased region" description="Polar residues" evidence="1">
    <location>
        <begin position="1"/>
        <end position="10"/>
    </location>
</feature>
<gene>
    <name evidence="2" type="ORF">PINE0816_LOCUS9431</name>
</gene>
<accession>A0A7S0C5G1</accession>
<dbReference type="EMBL" id="HBEL01020100">
    <property type="protein sequence ID" value="CAD8413301.1"/>
    <property type="molecule type" value="Transcribed_RNA"/>
</dbReference>
<sequence>MRNNSELQSGTETETTIHTKDTQPPDIHATKIDSEIQNSRRNLLPKYHTAWNAWCQCLSGPNTGNGGSDVCLASHHTLANNNHHNNHITGLQGLFQNHCHFQRLLHRDVTQNALLEEPERIEDWWRGALTQGEEDVNAQQPHPNEPLRAQATAV</sequence>
<feature type="compositionally biased region" description="Basic and acidic residues" evidence="1">
    <location>
        <begin position="15"/>
        <end position="27"/>
    </location>
</feature>
<feature type="region of interest" description="Disordered" evidence="1">
    <location>
        <begin position="1"/>
        <end position="27"/>
    </location>
</feature>
<dbReference type="AlphaFoldDB" id="A0A7S0C5G1"/>
<name>A0A7S0C5G1_9STRA</name>
<organism evidence="2">
    <name type="scientific">Proboscia inermis</name>
    <dbReference type="NCBI Taxonomy" id="420281"/>
    <lineage>
        <taxon>Eukaryota</taxon>
        <taxon>Sar</taxon>
        <taxon>Stramenopiles</taxon>
        <taxon>Ochrophyta</taxon>
        <taxon>Bacillariophyta</taxon>
        <taxon>Coscinodiscophyceae</taxon>
        <taxon>Rhizosoleniophycidae</taxon>
        <taxon>Rhizosoleniales</taxon>
        <taxon>Rhizosoleniaceae</taxon>
        <taxon>Proboscia</taxon>
    </lineage>
</organism>
<evidence type="ECO:0000256" key="1">
    <source>
        <dbReference type="SAM" id="MobiDB-lite"/>
    </source>
</evidence>
<protein>
    <submittedName>
        <fullName evidence="2">Uncharacterized protein</fullName>
    </submittedName>
</protein>
<reference evidence="2" key="1">
    <citation type="submission" date="2021-01" db="EMBL/GenBank/DDBJ databases">
        <authorList>
            <person name="Corre E."/>
            <person name="Pelletier E."/>
            <person name="Niang G."/>
            <person name="Scheremetjew M."/>
            <person name="Finn R."/>
            <person name="Kale V."/>
            <person name="Holt S."/>
            <person name="Cochrane G."/>
            <person name="Meng A."/>
            <person name="Brown T."/>
            <person name="Cohen L."/>
        </authorList>
    </citation>
    <scope>NUCLEOTIDE SEQUENCE</scope>
    <source>
        <strain evidence="2">CCAP1064/1</strain>
    </source>
</reference>